<dbReference type="EMBL" id="JACEFB010000018">
    <property type="protein sequence ID" value="MBA2227738.1"/>
    <property type="molecule type" value="Genomic_DNA"/>
</dbReference>
<keyword evidence="10 12" id="KW-0472">Membrane</keyword>
<comment type="caution">
    <text evidence="15">The sequence shown here is derived from an EMBL/GenBank/DDBJ whole genome shotgun (WGS) entry which is preliminary data.</text>
</comment>
<keyword evidence="7 15" id="KW-0418">Kinase</keyword>
<dbReference type="InterPro" id="IPR003661">
    <property type="entry name" value="HisK_dim/P_dom"/>
</dbReference>
<dbReference type="Proteomes" id="UP000542342">
    <property type="component" value="Unassembled WGS sequence"/>
</dbReference>
<evidence type="ECO:0000256" key="5">
    <source>
        <dbReference type="ARBA" id="ARBA00022679"/>
    </source>
</evidence>
<dbReference type="PANTHER" id="PTHR45436">
    <property type="entry name" value="SENSOR HISTIDINE KINASE YKOH"/>
    <property type="match status" value="1"/>
</dbReference>
<dbReference type="EC" id="2.7.13.3" evidence="3"/>
<dbReference type="CDD" id="cd00075">
    <property type="entry name" value="HATPase"/>
    <property type="match status" value="1"/>
</dbReference>
<comment type="subcellular location">
    <subcellularLocation>
        <location evidence="2">Membrane</location>
    </subcellularLocation>
</comment>
<dbReference type="PANTHER" id="PTHR45436:SF5">
    <property type="entry name" value="SENSOR HISTIDINE KINASE TRCS"/>
    <property type="match status" value="1"/>
</dbReference>
<evidence type="ECO:0000313" key="16">
    <source>
        <dbReference type="Proteomes" id="UP000542342"/>
    </source>
</evidence>
<dbReference type="SMART" id="SM00387">
    <property type="entry name" value="HATPase_c"/>
    <property type="match status" value="1"/>
</dbReference>
<dbReference type="GO" id="GO:0000155">
    <property type="term" value="F:phosphorelay sensor kinase activity"/>
    <property type="evidence" value="ECO:0007669"/>
    <property type="project" value="InterPro"/>
</dbReference>
<dbReference type="SUPFAM" id="SSF158472">
    <property type="entry name" value="HAMP domain-like"/>
    <property type="match status" value="1"/>
</dbReference>
<keyword evidence="4" id="KW-0597">Phosphoprotein</keyword>
<protein>
    <recommendedName>
        <fullName evidence="3">histidine kinase</fullName>
        <ecNumber evidence="3">2.7.13.3</ecNumber>
    </recommendedName>
</protein>
<dbReference type="InterPro" id="IPR005467">
    <property type="entry name" value="His_kinase_dom"/>
</dbReference>
<feature type="transmembrane region" description="Helical" evidence="12">
    <location>
        <begin position="159"/>
        <end position="182"/>
    </location>
</feature>
<evidence type="ECO:0000256" key="8">
    <source>
        <dbReference type="ARBA" id="ARBA00022989"/>
    </source>
</evidence>
<name>A0A7V9AD78_9BACT</name>
<feature type="domain" description="Histidine kinase" evidence="13">
    <location>
        <begin position="248"/>
        <end position="453"/>
    </location>
</feature>
<dbReference type="InterPro" id="IPR036097">
    <property type="entry name" value="HisK_dim/P_sf"/>
</dbReference>
<dbReference type="SUPFAM" id="SSF55874">
    <property type="entry name" value="ATPase domain of HSP90 chaperone/DNA topoisomerase II/histidine kinase"/>
    <property type="match status" value="1"/>
</dbReference>
<dbReference type="PROSITE" id="PS50109">
    <property type="entry name" value="HIS_KIN"/>
    <property type="match status" value="1"/>
</dbReference>
<dbReference type="SMART" id="SM00304">
    <property type="entry name" value="HAMP"/>
    <property type="match status" value="1"/>
</dbReference>
<keyword evidence="9" id="KW-0902">Two-component regulatory system</keyword>
<evidence type="ECO:0000313" key="15">
    <source>
        <dbReference type="EMBL" id="MBA2227738.1"/>
    </source>
</evidence>
<dbReference type="InterPro" id="IPR050428">
    <property type="entry name" value="TCS_sensor_his_kinase"/>
</dbReference>
<dbReference type="InterPro" id="IPR003594">
    <property type="entry name" value="HATPase_dom"/>
</dbReference>
<keyword evidence="8 12" id="KW-1133">Transmembrane helix</keyword>
<dbReference type="SUPFAM" id="SSF47384">
    <property type="entry name" value="Homodimeric domain of signal transducing histidine kinase"/>
    <property type="match status" value="1"/>
</dbReference>
<dbReference type="GO" id="GO:0016020">
    <property type="term" value="C:membrane"/>
    <property type="evidence" value="ECO:0007669"/>
    <property type="project" value="UniProtKB-SubCell"/>
</dbReference>
<dbReference type="Pfam" id="PF02518">
    <property type="entry name" value="HATPase_c"/>
    <property type="match status" value="1"/>
</dbReference>
<dbReference type="Pfam" id="PF00672">
    <property type="entry name" value="HAMP"/>
    <property type="match status" value="1"/>
</dbReference>
<keyword evidence="11" id="KW-0175">Coiled coil</keyword>
<evidence type="ECO:0000256" key="10">
    <source>
        <dbReference type="ARBA" id="ARBA00023136"/>
    </source>
</evidence>
<keyword evidence="16" id="KW-1185">Reference proteome</keyword>
<dbReference type="PROSITE" id="PS50885">
    <property type="entry name" value="HAMP"/>
    <property type="match status" value="1"/>
</dbReference>
<evidence type="ECO:0000259" key="14">
    <source>
        <dbReference type="PROSITE" id="PS50885"/>
    </source>
</evidence>
<evidence type="ECO:0000256" key="1">
    <source>
        <dbReference type="ARBA" id="ARBA00000085"/>
    </source>
</evidence>
<feature type="coiled-coil region" evidence="11">
    <location>
        <begin position="212"/>
        <end position="239"/>
    </location>
</feature>
<evidence type="ECO:0000256" key="3">
    <source>
        <dbReference type="ARBA" id="ARBA00012438"/>
    </source>
</evidence>
<comment type="catalytic activity">
    <reaction evidence="1">
        <text>ATP + protein L-histidine = ADP + protein N-phospho-L-histidine.</text>
        <dbReference type="EC" id="2.7.13.3"/>
    </reaction>
</comment>
<feature type="domain" description="HAMP" evidence="14">
    <location>
        <begin position="179"/>
        <end position="231"/>
    </location>
</feature>
<accession>A0A7V9AD78</accession>
<dbReference type="PRINTS" id="PR00344">
    <property type="entry name" value="BCTRLSENSOR"/>
</dbReference>
<evidence type="ECO:0000259" key="13">
    <source>
        <dbReference type="PROSITE" id="PS50109"/>
    </source>
</evidence>
<dbReference type="InterPro" id="IPR004358">
    <property type="entry name" value="Sig_transdc_His_kin-like_C"/>
</dbReference>
<evidence type="ECO:0000256" key="6">
    <source>
        <dbReference type="ARBA" id="ARBA00022692"/>
    </source>
</evidence>
<dbReference type="RefSeq" id="WP_194539600.1">
    <property type="nucleotide sequence ID" value="NZ_JACEFB010000018.1"/>
</dbReference>
<dbReference type="Gene3D" id="1.10.287.130">
    <property type="match status" value="1"/>
</dbReference>
<dbReference type="CDD" id="cd00082">
    <property type="entry name" value="HisKA"/>
    <property type="match status" value="1"/>
</dbReference>
<keyword evidence="6 12" id="KW-0812">Transmembrane</keyword>
<dbReference type="Gene3D" id="3.30.565.10">
    <property type="entry name" value="Histidine kinase-like ATPase, C-terminal domain"/>
    <property type="match status" value="1"/>
</dbReference>
<dbReference type="CDD" id="cd06225">
    <property type="entry name" value="HAMP"/>
    <property type="match status" value="1"/>
</dbReference>
<reference evidence="15 16" key="1">
    <citation type="submission" date="2020-07" db="EMBL/GenBank/DDBJ databases">
        <title>Thermogemmata thermophila gen. nov., sp. nov., a novel moderate thermophilic planctomycete from a Kamchatka hot spring.</title>
        <authorList>
            <person name="Elcheninov A.G."/>
            <person name="Podosokorskaya O.A."/>
            <person name="Kovaleva O.L."/>
            <person name="Novikov A."/>
            <person name="Bonch-Osmolovskaya E.A."/>
            <person name="Toshchakov S.V."/>
            <person name="Kublanov I.V."/>
        </authorList>
    </citation>
    <scope>NUCLEOTIDE SEQUENCE [LARGE SCALE GENOMIC DNA]</scope>
    <source>
        <strain evidence="15 16">2918</strain>
    </source>
</reference>
<sequence length="459" mass="50296">MRVSLRYRLLWPLALLVLGEAGATAWTAYAAARHAEHQLAAQQSAIARTLAEPRSTFPLTPRVLEQMKGLSGAEFILRLPNGTVETTFPLAPDTLPALETWPDQEEPDQLGPPLLIQDSLFRCRRIALKPPHPQAGAELFVLFPESLRRTAIADAVRPLLWLGGLSGLCALALMWGLSARLLRRLRQLHARTQWIAAGDLRPQPLPAADDELRDLAAALNEMARQLAQLHEQLQHAERLRLLGQFSGGLAHQLRNTAAGARLAIQLFLQENPHLGDPEPLQVALRQLTRLEVSVRQFLTLGRPPTLDLHAVDARDLLDQAVQLHLPQARHANVTLQWQRPDTPCLLTADPEQLLHAVANLLTNALEAAGDGGSVTVACQGDEEGVRIEVCDSGPGPPPHLAERLFDPFVTGKPDGIGLGLAVARRLIHAHGGSLHWQRRQNRTCFTIRLPLTPPPSPPA</sequence>
<dbReference type="Gene3D" id="6.10.340.10">
    <property type="match status" value="1"/>
</dbReference>
<evidence type="ECO:0000256" key="11">
    <source>
        <dbReference type="SAM" id="Coils"/>
    </source>
</evidence>
<dbReference type="InterPro" id="IPR036890">
    <property type="entry name" value="HATPase_C_sf"/>
</dbReference>
<dbReference type="AlphaFoldDB" id="A0A7V9AD78"/>
<organism evidence="15 16">
    <name type="scientific">Thermogemmata fonticola</name>
    <dbReference type="NCBI Taxonomy" id="2755323"/>
    <lineage>
        <taxon>Bacteria</taxon>
        <taxon>Pseudomonadati</taxon>
        <taxon>Planctomycetota</taxon>
        <taxon>Planctomycetia</taxon>
        <taxon>Gemmatales</taxon>
        <taxon>Gemmataceae</taxon>
        <taxon>Thermogemmata</taxon>
    </lineage>
</organism>
<evidence type="ECO:0000256" key="4">
    <source>
        <dbReference type="ARBA" id="ARBA00022553"/>
    </source>
</evidence>
<evidence type="ECO:0000256" key="2">
    <source>
        <dbReference type="ARBA" id="ARBA00004370"/>
    </source>
</evidence>
<evidence type="ECO:0000256" key="9">
    <source>
        <dbReference type="ARBA" id="ARBA00023012"/>
    </source>
</evidence>
<evidence type="ECO:0000256" key="12">
    <source>
        <dbReference type="SAM" id="Phobius"/>
    </source>
</evidence>
<proteinExistence type="predicted"/>
<evidence type="ECO:0000256" key="7">
    <source>
        <dbReference type="ARBA" id="ARBA00022777"/>
    </source>
</evidence>
<gene>
    <name evidence="15" type="ORF">H0921_16385</name>
</gene>
<dbReference type="InterPro" id="IPR003660">
    <property type="entry name" value="HAMP_dom"/>
</dbReference>
<keyword evidence="5" id="KW-0808">Transferase</keyword>